<feature type="region of interest" description="Disordered" evidence="1">
    <location>
        <begin position="36"/>
        <end position="67"/>
    </location>
</feature>
<protein>
    <submittedName>
        <fullName evidence="2">Uncharacterized protein</fullName>
    </submittedName>
</protein>
<reference evidence="2" key="1">
    <citation type="journal article" date="2014" name="Int. J. Syst. Evol. Microbiol.">
        <title>Complete genome sequence of Corynebacterium casei LMG S-19264T (=DSM 44701T), isolated from a smear-ripened cheese.</title>
        <authorList>
            <consortium name="US DOE Joint Genome Institute (JGI-PGF)"/>
            <person name="Walter F."/>
            <person name="Albersmeier A."/>
            <person name="Kalinowski J."/>
            <person name="Ruckert C."/>
        </authorList>
    </citation>
    <scope>NUCLEOTIDE SEQUENCE</scope>
    <source>
        <strain evidence="2">JCM 5016</strain>
    </source>
</reference>
<evidence type="ECO:0000256" key="1">
    <source>
        <dbReference type="SAM" id="MobiDB-lite"/>
    </source>
</evidence>
<evidence type="ECO:0000313" key="3">
    <source>
        <dbReference type="Proteomes" id="UP000623010"/>
    </source>
</evidence>
<evidence type="ECO:0000313" key="2">
    <source>
        <dbReference type="EMBL" id="GHA01071.1"/>
    </source>
</evidence>
<keyword evidence="3" id="KW-1185">Reference proteome</keyword>
<dbReference type="RefSeq" id="WP_190059318.1">
    <property type="nucleotide sequence ID" value="NZ_BMWH01000020.1"/>
</dbReference>
<dbReference type="EMBL" id="BMWH01000020">
    <property type="protein sequence ID" value="GHA01071.1"/>
    <property type="molecule type" value="Genomic_DNA"/>
</dbReference>
<dbReference type="Proteomes" id="UP000623010">
    <property type="component" value="Unassembled WGS sequence"/>
</dbReference>
<comment type="caution">
    <text evidence="2">The sequence shown here is derived from an EMBL/GenBank/DDBJ whole genome shotgun (WGS) entry which is preliminary data.</text>
</comment>
<dbReference type="Gene3D" id="1.10.10.10">
    <property type="entry name" value="Winged helix-like DNA-binding domain superfamily/Winged helix DNA-binding domain"/>
    <property type="match status" value="1"/>
</dbReference>
<organism evidence="2 3">
    <name type="scientific">Streptomyces echinoruber</name>
    <dbReference type="NCBI Taxonomy" id="68898"/>
    <lineage>
        <taxon>Bacteria</taxon>
        <taxon>Bacillati</taxon>
        <taxon>Actinomycetota</taxon>
        <taxon>Actinomycetes</taxon>
        <taxon>Kitasatosporales</taxon>
        <taxon>Streptomycetaceae</taxon>
        <taxon>Streptomyces</taxon>
    </lineage>
</organism>
<reference evidence="2" key="2">
    <citation type="submission" date="2020-09" db="EMBL/GenBank/DDBJ databases">
        <authorList>
            <person name="Sun Q."/>
            <person name="Ohkuma M."/>
        </authorList>
    </citation>
    <scope>NUCLEOTIDE SEQUENCE</scope>
    <source>
        <strain evidence="2">JCM 5016</strain>
    </source>
</reference>
<gene>
    <name evidence="2" type="ORF">GCM10010389_45500</name>
</gene>
<accession>A0A918RJ86</accession>
<name>A0A918RJ86_9ACTN</name>
<sequence>MKARADVVELLRAGLPDNAIARRLHMDSRTVAKHRAALGLPKHKRGPRPAASPEDLFRRRTTPTGDGHLLWKGHVTNSGVPALRHGGRVHSAYRIAFRLHHGRDPVGRVTRTCDTPGCVAGGHLADRFTAAASPEDLFRCRTTPTGDGHLLWKGHVTSSGTPVLRHGGRVHSAYRIAFRLHHGRDPVGRVTRTCDTPGCVAGGHLADHRMRVANQRADAAYKRIFGSGP</sequence>
<dbReference type="AlphaFoldDB" id="A0A918RJ86"/>
<proteinExistence type="predicted"/>
<dbReference type="InterPro" id="IPR036388">
    <property type="entry name" value="WH-like_DNA-bd_sf"/>
</dbReference>
<feature type="compositionally biased region" description="Basic residues" evidence="1">
    <location>
        <begin position="36"/>
        <end position="47"/>
    </location>
</feature>